<protein>
    <recommendedName>
        <fullName evidence="2">Erythromycin biosynthesis protein CIII-like C-terminal domain-containing protein</fullName>
    </recommendedName>
</protein>
<dbReference type="PANTHER" id="PTHR48050">
    <property type="entry name" value="STEROL 3-BETA-GLUCOSYLTRANSFERASE"/>
    <property type="match status" value="1"/>
</dbReference>
<comment type="caution">
    <text evidence="3">The sequence shown here is derived from an EMBL/GenBank/DDBJ whole genome shotgun (WGS) entry which is preliminary data.</text>
</comment>
<evidence type="ECO:0000313" key="3">
    <source>
        <dbReference type="EMBL" id="MXQ66456.1"/>
    </source>
</evidence>
<sequence>MRARRVQVPSLDTIMGSAPVPPEDEGPERRRFLFAVPPVAGAVAPARAVADELAARGHRVAWAGHRGRLEPLLRGGSRVFHAEDPAWTAALDTARREGRDLRGPAALRFRWERLLVPLGHAMLPGVENAIDRFRPDVVVADQHVLAAPVAARRRGLPWATSASTSAEFTRPLAALPLVEEWIRDLIGGFQLDNGIEDLVDLRFSDHLALVYSTAALFGDVSYFPDHVAFVGPALGRPPRGDFPLDRLDGRPVVLVTLGGADGPAAARFHRAAADAVAGMDVQAVIVATDAQLPDPPPNALVFPHVPQRALLEHVAAVVSHGGHTTVTEALAHGLPQVVAPIRDDQPVVARQVEACGAGRSVRFGRCTAPELRAALADVLTGPSYRAAAVRVRDSFRAAGGAAAAADRLEKLT</sequence>
<dbReference type="AlphaFoldDB" id="A0A6I4WF21"/>
<dbReference type="InterPro" id="IPR050426">
    <property type="entry name" value="Glycosyltransferase_28"/>
</dbReference>
<feature type="region of interest" description="Disordered" evidence="1">
    <location>
        <begin position="8"/>
        <end position="27"/>
    </location>
</feature>
<dbReference type="GO" id="GO:0016758">
    <property type="term" value="F:hexosyltransferase activity"/>
    <property type="evidence" value="ECO:0007669"/>
    <property type="project" value="UniProtKB-ARBA"/>
</dbReference>
<keyword evidence="4" id="KW-1185">Reference proteome</keyword>
<name>A0A6I4WF21_9ACTN</name>
<dbReference type="Proteomes" id="UP000431901">
    <property type="component" value="Unassembled WGS sequence"/>
</dbReference>
<dbReference type="Gene3D" id="3.40.50.2000">
    <property type="entry name" value="Glycogen Phosphorylase B"/>
    <property type="match status" value="2"/>
</dbReference>
<dbReference type="InterPro" id="IPR010610">
    <property type="entry name" value="EryCIII-like_C"/>
</dbReference>
<dbReference type="CDD" id="cd03784">
    <property type="entry name" value="GT1_Gtf-like"/>
    <property type="match status" value="1"/>
</dbReference>
<evidence type="ECO:0000259" key="2">
    <source>
        <dbReference type="Pfam" id="PF06722"/>
    </source>
</evidence>
<accession>A0A6I4WF21</accession>
<dbReference type="Pfam" id="PF06722">
    <property type="entry name" value="EryCIII-like_C"/>
    <property type="match status" value="1"/>
</dbReference>
<dbReference type="PANTHER" id="PTHR48050:SF13">
    <property type="entry name" value="STEROL 3-BETA-GLUCOSYLTRANSFERASE UGT80A2"/>
    <property type="match status" value="1"/>
</dbReference>
<evidence type="ECO:0000256" key="1">
    <source>
        <dbReference type="SAM" id="MobiDB-lite"/>
    </source>
</evidence>
<dbReference type="GO" id="GO:0017000">
    <property type="term" value="P:antibiotic biosynthetic process"/>
    <property type="evidence" value="ECO:0007669"/>
    <property type="project" value="UniProtKB-ARBA"/>
</dbReference>
<gene>
    <name evidence="3" type="ORF">GQ466_20780</name>
</gene>
<organism evidence="3 4">
    <name type="scientific">Actinomadura rayongensis</name>
    <dbReference type="NCBI Taxonomy" id="1429076"/>
    <lineage>
        <taxon>Bacteria</taxon>
        <taxon>Bacillati</taxon>
        <taxon>Actinomycetota</taxon>
        <taxon>Actinomycetes</taxon>
        <taxon>Streptosporangiales</taxon>
        <taxon>Thermomonosporaceae</taxon>
        <taxon>Actinomadura</taxon>
    </lineage>
</organism>
<reference evidence="3 4" key="1">
    <citation type="submission" date="2019-12" db="EMBL/GenBank/DDBJ databases">
        <title>Nocardia macrotermitis sp. nov. and Nocardia aurantia sp. nov., isolated from the gut of the fungus growing-termite Macrotermes natalensis.</title>
        <authorList>
            <person name="Christine B."/>
            <person name="Rene B."/>
        </authorList>
    </citation>
    <scope>NUCLEOTIDE SEQUENCE [LARGE SCALE GENOMIC DNA]</scope>
    <source>
        <strain evidence="3 4">DSM 102126</strain>
    </source>
</reference>
<feature type="domain" description="Erythromycin biosynthesis protein CIII-like C-terminal" evidence="2">
    <location>
        <begin position="274"/>
        <end position="409"/>
    </location>
</feature>
<dbReference type="GO" id="GO:0008194">
    <property type="term" value="F:UDP-glycosyltransferase activity"/>
    <property type="evidence" value="ECO:0007669"/>
    <property type="project" value="InterPro"/>
</dbReference>
<dbReference type="RefSeq" id="WP_337193560.1">
    <property type="nucleotide sequence ID" value="NZ_JBHLYI010000007.1"/>
</dbReference>
<dbReference type="EMBL" id="WUTW01000004">
    <property type="protein sequence ID" value="MXQ66456.1"/>
    <property type="molecule type" value="Genomic_DNA"/>
</dbReference>
<proteinExistence type="predicted"/>
<dbReference type="InterPro" id="IPR002213">
    <property type="entry name" value="UDP_glucos_trans"/>
</dbReference>
<evidence type="ECO:0000313" key="4">
    <source>
        <dbReference type="Proteomes" id="UP000431901"/>
    </source>
</evidence>
<dbReference type="SUPFAM" id="SSF53756">
    <property type="entry name" value="UDP-Glycosyltransferase/glycogen phosphorylase"/>
    <property type="match status" value="1"/>
</dbReference>